<evidence type="ECO:0000259" key="13">
    <source>
        <dbReference type="Pfam" id="PF00593"/>
    </source>
</evidence>
<dbReference type="InterPro" id="IPR036942">
    <property type="entry name" value="Beta-barrel_TonB_sf"/>
</dbReference>
<keyword evidence="9 10" id="KW-0998">Cell outer membrane</keyword>
<dbReference type="InterPro" id="IPR037066">
    <property type="entry name" value="Plug_dom_sf"/>
</dbReference>
<dbReference type="Proteomes" id="UP001059844">
    <property type="component" value="Chromosome"/>
</dbReference>
<keyword evidence="2 10" id="KW-0813">Transport</keyword>
<dbReference type="Gene3D" id="2.170.130.10">
    <property type="entry name" value="TonB-dependent receptor, plug domain"/>
    <property type="match status" value="1"/>
</dbReference>
<evidence type="ECO:0000259" key="14">
    <source>
        <dbReference type="Pfam" id="PF07715"/>
    </source>
</evidence>
<evidence type="ECO:0000313" key="16">
    <source>
        <dbReference type="Proteomes" id="UP001059844"/>
    </source>
</evidence>
<evidence type="ECO:0000256" key="9">
    <source>
        <dbReference type="ARBA" id="ARBA00023237"/>
    </source>
</evidence>
<evidence type="ECO:0000256" key="6">
    <source>
        <dbReference type="ARBA" id="ARBA00023077"/>
    </source>
</evidence>
<dbReference type="InterPro" id="IPR008969">
    <property type="entry name" value="CarboxyPept-like_regulatory"/>
</dbReference>
<dbReference type="Pfam" id="PF00593">
    <property type="entry name" value="TonB_dep_Rec_b-barrel"/>
    <property type="match status" value="1"/>
</dbReference>
<accession>A0ABY5ISH3</accession>
<keyword evidence="16" id="KW-1185">Reference proteome</keyword>
<reference evidence="15" key="1">
    <citation type="submission" date="2022-07" db="EMBL/GenBank/DDBJ databases">
        <title>Isolation, identification, and degradation of a PFOSA degrading strain from sewage treatment plant.</title>
        <authorList>
            <person name="Zhang L."/>
            <person name="Huo Y."/>
        </authorList>
    </citation>
    <scope>NUCLEOTIDE SEQUENCE</scope>
    <source>
        <strain evidence="15">C1</strain>
    </source>
</reference>
<evidence type="ECO:0000256" key="3">
    <source>
        <dbReference type="ARBA" id="ARBA00022452"/>
    </source>
</evidence>
<sequence>MKKILLALFILAFSQSAFSQEKQKLSLELNNADVPTALSKIEAASGYKFYFDNTWLEGYKTIRINKNYNQATLDEILTDVFNNTDLNFYVNQNSVILTNNSIIYSKLADNYFGETTTRKSDEIVFEGDPVFYQQYDDNTTSGDNRSSSVSLIGKESQKVGKSTFELSGYIKNTKNGEPISNIIIKTPDNKATAMTDEKGYYSIQLPSGLNIVEVESFTHKKITRKIMMYNNGKLNLNVTENVTLLEEVNVRGKKRDGVKGAIAGVTSISMKDLKSVPTVLGERDILKIATTIPGIKSAGEGSAGVNVRGGKEDQNLFLLDDATLYNPAHFFGLFSAINPYTIDKADIYKGSIPAEFGGRLSSVFDISTKSGNVTKLSGEGGLGPVTSNLMITTPIVKEKSSLLVGARATYSDWILKSLKEPSLKNSQANFYDVIAKYNHKINDNNNIEATFYYSRDAFSITSDSLYKYSNRLATLKWNHKFSEKHKGALVLTNSEYKFNIDFDKVNNRKTFEYGYKIDETQLQLKFNYDYDKKHNFSYGLSSKLYGVNPGYLTPTGPNPLLSPVELDKQKGLESAIYVADNYKISDKLSFNIGFRYSLFAALGASNQRIYADDLPKSDDTVTEIRTFGNNEVVKTYSGFEPRIAVKYAFTEDFSIKAGYDKTYQYMHLLSSNTTQSPTDVWKLSDINVRPQDAQQFSLGAYKTFKDEMYEVSLEGYYKRMNNILDYKVGAEIMLNNNMETELLQGEGKAYGVELLLKKTTGKLNGWIGYTYSRTLIKLDSPFDQEKVNNGDYFAANFDKPHDFSAVLNYKFTKRYSLSMNFIYQTGRPVTYPVGTYQFGNAEYTLYSDRNAFRIPDYYRLDIGLNIEGNHKIKKLAHSFWNISVYNVLGRNNPYSVYFVTENGEIKGYKTSIFSIPVPTITYNFKF</sequence>
<evidence type="ECO:0000256" key="11">
    <source>
        <dbReference type="RuleBase" id="RU003357"/>
    </source>
</evidence>
<evidence type="ECO:0000256" key="5">
    <source>
        <dbReference type="ARBA" id="ARBA00022729"/>
    </source>
</evidence>
<dbReference type="Gene3D" id="2.40.170.20">
    <property type="entry name" value="TonB-dependent receptor, beta-barrel domain"/>
    <property type="match status" value="1"/>
</dbReference>
<keyword evidence="6 11" id="KW-0798">TonB box</keyword>
<comment type="subcellular location">
    <subcellularLocation>
        <location evidence="1 10">Cell outer membrane</location>
        <topology evidence="1 10">Multi-pass membrane protein</topology>
    </subcellularLocation>
</comment>
<feature type="domain" description="TonB-dependent receptor plug" evidence="14">
    <location>
        <begin position="264"/>
        <end position="359"/>
    </location>
</feature>
<evidence type="ECO:0000256" key="1">
    <source>
        <dbReference type="ARBA" id="ARBA00004571"/>
    </source>
</evidence>
<evidence type="ECO:0000256" key="2">
    <source>
        <dbReference type="ARBA" id="ARBA00022448"/>
    </source>
</evidence>
<keyword evidence="3 10" id="KW-1134">Transmembrane beta strand</keyword>
<organism evidence="15 16">
    <name type="scientific">Flavobacterium cerinum</name>
    <dbReference type="NCBI Taxonomy" id="2502784"/>
    <lineage>
        <taxon>Bacteria</taxon>
        <taxon>Pseudomonadati</taxon>
        <taxon>Bacteroidota</taxon>
        <taxon>Flavobacteriia</taxon>
        <taxon>Flavobacteriales</taxon>
        <taxon>Flavobacteriaceae</taxon>
        <taxon>Flavobacterium</taxon>
    </lineage>
</organism>
<proteinExistence type="inferred from homology"/>
<dbReference type="Pfam" id="PF07715">
    <property type="entry name" value="Plug"/>
    <property type="match status" value="1"/>
</dbReference>
<gene>
    <name evidence="15" type="ORF">NOX80_00700</name>
</gene>
<dbReference type="PANTHER" id="PTHR30069:SF29">
    <property type="entry name" value="HEMOGLOBIN AND HEMOGLOBIN-HAPTOGLOBIN-BINDING PROTEIN 1-RELATED"/>
    <property type="match status" value="1"/>
</dbReference>
<evidence type="ECO:0000256" key="7">
    <source>
        <dbReference type="ARBA" id="ARBA00023136"/>
    </source>
</evidence>
<evidence type="ECO:0000256" key="10">
    <source>
        <dbReference type="PROSITE-ProRule" id="PRU01360"/>
    </source>
</evidence>
<keyword evidence="8 15" id="KW-0675">Receptor</keyword>
<dbReference type="InterPro" id="IPR012910">
    <property type="entry name" value="Plug_dom"/>
</dbReference>
<comment type="similarity">
    <text evidence="10 11">Belongs to the TonB-dependent receptor family.</text>
</comment>
<keyword evidence="5 12" id="KW-0732">Signal</keyword>
<evidence type="ECO:0000256" key="4">
    <source>
        <dbReference type="ARBA" id="ARBA00022692"/>
    </source>
</evidence>
<dbReference type="RefSeq" id="WP_256551432.1">
    <property type="nucleotide sequence ID" value="NZ_CP101751.1"/>
</dbReference>
<dbReference type="PANTHER" id="PTHR30069">
    <property type="entry name" value="TONB-DEPENDENT OUTER MEMBRANE RECEPTOR"/>
    <property type="match status" value="1"/>
</dbReference>
<feature type="domain" description="TonB-dependent receptor-like beta-barrel" evidence="13">
    <location>
        <begin position="439"/>
        <end position="887"/>
    </location>
</feature>
<dbReference type="EMBL" id="CP101751">
    <property type="protein sequence ID" value="UUC45745.1"/>
    <property type="molecule type" value="Genomic_DNA"/>
</dbReference>
<keyword evidence="4 10" id="KW-0812">Transmembrane</keyword>
<evidence type="ECO:0000313" key="15">
    <source>
        <dbReference type="EMBL" id="UUC45745.1"/>
    </source>
</evidence>
<evidence type="ECO:0000256" key="12">
    <source>
        <dbReference type="SAM" id="SignalP"/>
    </source>
</evidence>
<feature type="signal peptide" evidence="12">
    <location>
        <begin position="1"/>
        <end position="19"/>
    </location>
</feature>
<dbReference type="PROSITE" id="PS52016">
    <property type="entry name" value="TONB_DEPENDENT_REC_3"/>
    <property type="match status" value="1"/>
</dbReference>
<dbReference type="SUPFAM" id="SSF56935">
    <property type="entry name" value="Porins"/>
    <property type="match status" value="1"/>
</dbReference>
<evidence type="ECO:0000256" key="8">
    <source>
        <dbReference type="ARBA" id="ARBA00023170"/>
    </source>
</evidence>
<dbReference type="Pfam" id="PF13715">
    <property type="entry name" value="CarbopepD_reg_2"/>
    <property type="match status" value="1"/>
</dbReference>
<keyword evidence="7 10" id="KW-0472">Membrane</keyword>
<dbReference type="SUPFAM" id="SSF49464">
    <property type="entry name" value="Carboxypeptidase regulatory domain-like"/>
    <property type="match status" value="1"/>
</dbReference>
<dbReference type="Gene3D" id="2.60.40.1120">
    <property type="entry name" value="Carboxypeptidase-like, regulatory domain"/>
    <property type="match status" value="1"/>
</dbReference>
<name>A0ABY5ISH3_9FLAO</name>
<feature type="chain" id="PRO_5047036864" evidence="12">
    <location>
        <begin position="20"/>
        <end position="926"/>
    </location>
</feature>
<protein>
    <submittedName>
        <fullName evidence="15">TonB-dependent receptor</fullName>
    </submittedName>
</protein>
<dbReference type="InterPro" id="IPR000531">
    <property type="entry name" value="Beta-barrel_TonB"/>
</dbReference>
<dbReference type="InterPro" id="IPR039426">
    <property type="entry name" value="TonB-dep_rcpt-like"/>
</dbReference>